<dbReference type="AlphaFoldDB" id="X7F290"/>
<dbReference type="EMBL" id="JAME01000051">
    <property type="protein sequence ID" value="ETX26863.1"/>
    <property type="molecule type" value="Genomic_DNA"/>
</dbReference>
<comment type="caution">
    <text evidence="2">The sequence shown here is derived from an EMBL/GenBank/DDBJ whole genome shotgun (WGS) entry which is preliminary data.</text>
</comment>
<dbReference type="STRING" id="1449351.RISW2_18885"/>
<evidence type="ECO:0000313" key="3">
    <source>
        <dbReference type="Proteomes" id="UP000023430"/>
    </source>
</evidence>
<dbReference type="eggNOG" id="ENOG502ZCAX">
    <property type="taxonomic scope" value="Bacteria"/>
</dbReference>
<evidence type="ECO:0008006" key="4">
    <source>
        <dbReference type="Google" id="ProtNLM"/>
    </source>
</evidence>
<dbReference type="RefSeq" id="WP_043774732.1">
    <property type="nucleotide sequence ID" value="NZ_JAME01000051.1"/>
</dbReference>
<protein>
    <recommendedName>
        <fullName evidence="4">Helix-turn-helix domain-containing protein</fullName>
    </recommendedName>
</protein>
<dbReference type="OrthoDB" id="7852579at2"/>
<accession>X7F290</accession>
<name>X7F290_9RHOB</name>
<feature type="region of interest" description="Disordered" evidence="1">
    <location>
        <begin position="70"/>
        <end position="94"/>
    </location>
</feature>
<gene>
    <name evidence="2" type="ORF">RISW2_18885</name>
</gene>
<feature type="compositionally biased region" description="Basic and acidic residues" evidence="1">
    <location>
        <begin position="82"/>
        <end position="94"/>
    </location>
</feature>
<reference evidence="2 3" key="1">
    <citation type="submission" date="2014-01" db="EMBL/GenBank/DDBJ databases">
        <title>Roseivivax isoporae LMG 25204 Genome Sequencing.</title>
        <authorList>
            <person name="Lai Q."/>
            <person name="Li G."/>
            <person name="Shao Z."/>
        </authorList>
    </citation>
    <scope>NUCLEOTIDE SEQUENCE [LARGE SCALE GENOMIC DNA]</scope>
    <source>
        <strain evidence="2 3">LMG 25204</strain>
    </source>
</reference>
<proteinExistence type="predicted"/>
<sequence length="204" mass="22873">MNTTQLAEKLGLTKGRISQYVREGKLDGCYTGDGRQRSFDLDKVAARLGRRLDAGQMMGNGAETRRRLRDLDPEPAPVPEDPPARPDAELRKTDPDRYELARIHKAEEEARRLRRQNLEAEGTLVLADKVAQATARALAQEVAEFESVMRRAARGVADELGVDFKTVRRIMIESWRAHRGERAVALAAQAEEAHMDADERDADI</sequence>
<dbReference type="Proteomes" id="UP000023430">
    <property type="component" value="Unassembled WGS sequence"/>
</dbReference>
<evidence type="ECO:0000313" key="2">
    <source>
        <dbReference type="EMBL" id="ETX26863.1"/>
    </source>
</evidence>
<organism evidence="2 3">
    <name type="scientific">Roseivivax isoporae LMG 25204</name>
    <dbReference type="NCBI Taxonomy" id="1449351"/>
    <lineage>
        <taxon>Bacteria</taxon>
        <taxon>Pseudomonadati</taxon>
        <taxon>Pseudomonadota</taxon>
        <taxon>Alphaproteobacteria</taxon>
        <taxon>Rhodobacterales</taxon>
        <taxon>Roseobacteraceae</taxon>
        <taxon>Roseivivax</taxon>
    </lineage>
</organism>
<evidence type="ECO:0000256" key="1">
    <source>
        <dbReference type="SAM" id="MobiDB-lite"/>
    </source>
</evidence>
<keyword evidence="3" id="KW-1185">Reference proteome</keyword>